<reference evidence="9 10" key="1">
    <citation type="submission" date="2020-07" db="EMBL/GenBank/DDBJ databases">
        <title>Alkalicella. sp. LB2 genome.</title>
        <authorList>
            <person name="Postec A."/>
            <person name="Quemeneur M."/>
        </authorList>
    </citation>
    <scope>NUCLEOTIDE SEQUENCE [LARGE SCALE GENOMIC DNA]</scope>
    <source>
        <strain evidence="9 10">LB2</strain>
    </source>
</reference>
<dbReference type="PANTHER" id="PTHR30471:SF3">
    <property type="entry name" value="UPF0758 PROTEIN YEES-RELATED"/>
    <property type="match status" value="1"/>
</dbReference>
<dbReference type="NCBIfam" id="NF000642">
    <property type="entry name" value="PRK00024.1"/>
    <property type="match status" value="1"/>
</dbReference>
<keyword evidence="10" id="KW-1185">Reference proteome</keyword>
<dbReference type="Proteomes" id="UP000516160">
    <property type="component" value="Chromosome"/>
</dbReference>
<evidence type="ECO:0000259" key="8">
    <source>
        <dbReference type="PROSITE" id="PS50249"/>
    </source>
</evidence>
<dbReference type="InterPro" id="IPR020891">
    <property type="entry name" value="UPF0758_CS"/>
</dbReference>
<dbReference type="PROSITE" id="PS01302">
    <property type="entry name" value="UPF0758"/>
    <property type="match status" value="1"/>
</dbReference>
<sequence length="228" mass="25453">MYRFKDLPSSEKPREKMLQFGSEPLSDSELLAILLRTGSKDKTVLQLAQELISTYGLTGLAQMQVYDLKSIKGIGDAKASEIRAVFEIASRLENKTVSKKIKETITGPEDIVEIMIEKLQFTKQELFYTVLLTTKNTIISFEEISRGGLNIASIFPREVFNKAIRQSAAKMILVHNHPSGDPTPSSEDINLTNRLMEAGKLIGIRVLDHIIVGEGEYISLKEQGLIND</sequence>
<gene>
    <name evidence="9" type="primary">radC</name>
    <name evidence="9" type="ORF">HYG86_01915</name>
</gene>
<dbReference type="PROSITE" id="PS50249">
    <property type="entry name" value="MPN"/>
    <property type="match status" value="1"/>
</dbReference>
<name>A0A7G9W4K0_ALKCA</name>
<dbReference type="InterPro" id="IPR001405">
    <property type="entry name" value="UPF0758"/>
</dbReference>
<feature type="domain" description="MPN" evidence="8">
    <location>
        <begin position="104"/>
        <end position="226"/>
    </location>
</feature>
<dbReference type="Gene3D" id="3.40.140.10">
    <property type="entry name" value="Cytidine Deaminase, domain 2"/>
    <property type="match status" value="1"/>
</dbReference>
<dbReference type="CDD" id="cd08071">
    <property type="entry name" value="MPN_DUF2466"/>
    <property type="match status" value="1"/>
</dbReference>
<dbReference type="GO" id="GO:0006508">
    <property type="term" value="P:proteolysis"/>
    <property type="evidence" value="ECO:0007669"/>
    <property type="project" value="UniProtKB-KW"/>
</dbReference>
<dbReference type="Pfam" id="PF04002">
    <property type="entry name" value="RadC"/>
    <property type="match status" value="1"/>
</dbReference>
<keyword evidence="5" id="KW-0862">Zinc</keyword>
<protein>
    <submittedName>
        <fullName evidence="9">DNA repair protein RadC</fullName>
    </submittedName>
</protein>
<dbReference type="AlphaFoldDB" id="A0A7G9W4K0"/>
<dbReference type="EMBL" id="CP058559">
    <property type="protein sequence ID" value="QNO13612.1"/>
    <property type="molecule type" value="Genomic_DNA"/>
</dbReference>
<evidence type="ECO:0000256" key="4">
    <source>
        <dbReference type="ARBA" id="ARBA00022801"/>
    </source>
</evidence>
<dbReference type="GO" id="GO:0046872">
    <property type="term" value="F:metal ion binding"/>
    <property type="evidence" value="ECO:0007669"/>
    <property type="project" value="UniProtKB-KW"/>
</dbReference>
<dbReference type="GO" id="GO:0008237">
    <property type="term" value="F:metallopeptidase activity"/>
    <property type="evidence" value="ECO:0007669"/>
    <property type="project" value="UniProtKB-KW"/>
</dbReference>
<evidence type="ECO:0000256" key="7">
    <source>
        <dbReference type="RuleBase" id="RU003797"/>
    </source>
</evidence>
<dbReference type="NCBIfam" id="TIGR00608">
    <property type="entry name" value="radc"/>
    <property type="match status" value="1"/>
</dbReference>
<dbReference type="PANTHER" id="PTHR30471">
    <property type="entry name" value="DNA REPAIR PROTEIN RADC"/>
    <property type="match status" value="1"/>
</dbReference>
<dbReference type="KEGG" id="acae:HYG86_01915"/>
<keyword evidence="2" id="KW-0645">Protease</keyword>
<evidence type="ECO:0000313" key="10">
    <source>
        <dbReference type="Proteomes" id="UP000516160"/>
    </source>
</evidence>
<dbReference type="InterPro" id="IPR025657">
    <property type="entry name" value="RadC_JAB"/>
</dbReference>
<dbReference type="Pfam" id="PF20582">
    <property type="entry name" value="UPF0758_N"/>
    <property type="match status" value="1"/>
</dbReference>
<evidence type="ECO:0000256" key="2">
    <source>
        <dbReference type="ARBA" id="ARBA00022670"/>
    </source>
</evidence>
<accession>A0A7G9W4K0</accession>
<dbReference type="RefSeq" id="WP_213167280.1">
    <property type="nucleotide sequence ID" value="NZ_CP058559.1"/>
</dbReference>
<evidence type="ECO:0000313" key="9">
    <source>
        <dbReference type="EMBL" id="QNO13612.1"/>
    </source>
</evidence>
<evidence type="ECO:0000256" key="5">
    <source>
        <dbReference type="ARBA" id="ARBA00022833"/>
    </source>
</evidence>
<evidence type="ECO:0000256" key="6">
    <source>
        <dbReference type="ARBA" id="ARBA00023049"/>
    </source>
</evidence>
<organism evidence="9 10">
    <name type="scientific">Alkalicella caledoniensis</name>
    <dbReference type="NCBI Taxonomy" id="2731377"/>
    <lineage>
        <taxon>Bacteria</taxon>
        <taxon>Bacillati</taxon>
        <taxon>Bacillota</taxon>
        <taxon>Clostridia</taxon>
        <taxon>Eubacteriales</taxon>
        <taxon>Proteinivoracaceae</taxon>
        <taxon>Alkalicella</taxon>
    </lineage>
</organism>
<comment type="similarity">
    <text evidence="1 7">Belongs to the UPF0758 family.</text>
</comment>
<keyword evidence="6" id="KW-0482">Metalloprotease</keyword>
<keyword evidence="3" id="KW-0479">Metal-binding</keyword>
<dbReference type="InterPro" id="IPR037518">
    <property type="entry name" value="MPN"/>
</dbReference>
<evidence type="ECO:0000256" key="1">
    <source>
        <dbReference type="ARBA" id="ARBA00010243"/>
    </source>
</evidence>
<dbReference type="InterPro" id="IPR046778">
    <property type="entry name" value="UPF0758_N"/>
</dbReference>
<evidence type="ECO:0000256" key="3">
    <source>
        <dbReference type="ARBA" id="ARBA00022723"/>
    </source>
</evidence>
<proteinExistence type="inferred from homology"/>
<keyword evidence="4" id="KW-0378">Hydrolase</keyword>